<evidence type="ECO:0000313" key="2">
    <source>
        <dbReference type="Proteomes" id="UP001055879"/>
    </source>
</evidence>
<dbReference type="Proteomes" id="UP001055879">
    <property type="component" value="Linkage Group LG04"/>
</dbReference>
<comment type="caution">
    <text evidence="1">The sequence shown here is derived from an EMBL/GenBank/DDBJ whole genome shotgun (WGS) entry which is preliminary data.</text>
</comment>
<organism evidence="1 2">
    <name type="scientific">Arctium lappa</name>
    <name type="common">Greater burdock</name>
    <name type="synonym">Lappa major</name>
    <dbReference type="NCBI Taxonomy" id="4217"/>
    <lineage>
        <taxon>Eukaryota</taxon>
        <taxon>Viridiplantae</taxon>
        <taxon>Streptophyta</taxon>
        <taxon>Embryophyta</taxon>
        <taxon>Tracheophyta</taxon>
        <taxon>Spermatophyta</taxon>
        <taxon>Magnoliopsida</taxon>
        <taxon>eudicotyledons</taxon>
        <taxon>Gunneridae</taxon>
        <taxon>Pentapetalae</taxon>
        <taxon>asterids</taxon>
        <taxon>campanulids</taxon>
        <taxon>Asterales</taxon>
        <taxon>Asteraceae</taxon>
        <taxon>Carduoideae</taxon>
        <taxon>Cardueae</taxon>
        <taxon>Arctiinae</taxon>
        <taxon>Arctium</taxon>
    </lineage>
</organism>
<reference evidence="2" key="1">
    <citation type="journal article" date="2022" name="Mol. Ecol. Resour.">
        <title>The genomes of chicory, endive, great burdock and yacon provide insights into Asteraceae palaeo-polyploidization history and plant inulin production.</title>
        <authorList>
            <person name="Fan W."/>
            <person name="Wang S."/>
            <person name="Wang H."/>
            <person name="Wang A."/>
            <person name="Jiang F."/>
            <person name="Liu H."/>
            <person name="Zhao H."/>
            <person name="Xu D."/>
            <person name="Zhang Y."/>
        </authorList>
    </citation>
    <scope>NUCLEOTIDE SEQUENCE [LARGE SCALE GENOMIC DNA]</scope>
    <source>
        <strain evidence="2">cv. Niubang</strain>
    </source>
</reference>
<protein>
    <submittedName>
        <fullName evidence="1">Uncharacterized protein</fullName>
    </submittedName>
</protein>
<name>A0ACB9CKL6_ARCLA</name>
<gene>
    <name evidence="1" type="ORF">L6452_14157</name>
</gene>
<accession>A0ACB9CKL6</accession>
<evidence type="ECO:0000313" key="1">
    <source>
        <dbReference type="EMBL" id="KAI3734682.1"/>
    </source>
</evidence>
<reference evidence="1 2" key="2">
    <citation type="journal article" date="2022" name="Mol. Ecol. Resour.">
        <title>The genomes of chicory, endive, great burdock and yacon provide insights into Asteraceae paleo-polyploidization history and plant inulin production.</title>
        <authorList>
            <person name="Fan W."/>
            <person name="Wang S."/>
            <person name="Wang H."/>
            <person name="Wang A."/>
            <person name="Jiang F."/>
            <person name="Liu H."/>
            <person name="Zhao H."/>
            <person name="Xu D."/>
            <person name="Zhang Y."/>
        </authorList>
    </citation>
    <scope>NUCLEOTIDE SEQUENCE [LARGE SCALE GENOMIC DNA]</scope>
    <source>
        <strain evidence="2">cv. Niubang</strain>
    </source>
</reference>
<proteinExistence type="predicted"/>
<keyword evidence="2" id="KW-1185">Reference proteome</keyword>
<dbReference type="EMBL" id="CM042050">
    <property type="protein sequence ID" value="KAI3734682.1"/>
    <property type="molecule type" value="Genomic_DNA"/>
</dbReference>
<sequence length="101" mass="11543">MILACVIESSRIKLCIETASVVFGFFILFPWFAFEPEDGFRYSLGVSSSLLRDIVSGSYGISEPRKRRATCPKPFSSRNIKNPVIRFFTISFRKMECPNPH</sequence>